<dbReference type="EC" id="4.2.1.47" evidence="3"/>
<feature type="domain" description="NAD-dependent epimerase/dehydratase" evidence="5">
    <location>
        <begin position="4"/>
        <end position="75"/>
    </location>
</feature>
<dbReference type="GO" id="GO:0042351">
    <property type="term" value="P:'de novo' GDP-L-fucose biosynthetic process"/>
    <property type="evidence" value="ECO:0007669"/>
    <property type="project" value="TreeGrafter"/>
</dbReference>
<dbReference type="RefSeq" id="WP_144335052.1">
    <property type="nucleotide sequence ID" value="NZ_VJWA01000002.1"/>
</dbReference>
<dbReference type="Pfam" id="PF16363">
    <property type="entry name" value="GDP_Man_Dehyd"/>
    <property type="match status" value="1"/>
</dbReference>
<dbReference type="OrthoDB" id="8482285at2"/>
<keyword evidence="4" id="KW-0456">Lyase</keyword>
<evidence type="ECO:0000256" key="4">
    <source>
        <dbReference type="ARBA" id="ARBA00023239"/>
    </source>
</evidence>
<evidence type="ECO:0000259" key="5">
    <source>
        <dbReference type="Pfam" id="PF01370"/>
    </source>
</evidence>
<reference evidence="7 8" key="1">
    <citation type="submission" date="2019-07" db="EMBL/GenBank/DDBJ databases">
        <title>Novel species isolated from glacier.</title>
        <authorList>
            <person name="Liu Q."/>
            <person name="Xin Y.-H."/>
        </authorList>
    </citation>
    <scope>NUCLEOTIDE SEQUENCE [LARGE SCALE GENOMIC DNA]</scope>
    <source>
        <strain evidence="7 8">LB1R16</strain>
    </source>
</reference>
<dbReference type="EMBL" id="VJWA01000002">
    <property type="protein sequence ID" value="TRW14882.1"/>
    <property type="molecule type" value="Genomic_DNA"/>
</dbReference>
<accession>A0A552U9J1</accession>
<dbReference type="Gene3D" id="3.40.50.720">
    <property type="entry name" value="NAD(P)-binding Rossmann-like Domain"/>
    <property type="match status" value="2"/>
</dbReference>
<dbReference type="GO" id="GO:0008446">
    <property type="term" value="F:GDP-mannose 4,6-dehydratase activity"/>
    <property type="evidence" value="ECO:0007669"/>
    <property type="project" value="UniProtKB-EC"/>
</dbReference>
<feature type="domain" description="NAD(P)-binding" evidence="6">
    <location>
        <begin position="118"/>
        <end position="227"/>
    </location>
</feature>
<evidence type="ECO:0000256" key="2">
    <source>
        <dbReference type="ARBA" id="ARBA00009263"/>
    </source>
</evidence>
<protein>
    <recommendedName>
        <fullName evidence="3">GDP-mannose 4,6-dehydratase</fullName>
        <ecNumber evidence="3">4.2.1.47</ecNumber>
    </recommendedName>
</protein>
<evidence type="ECO:0000256" key="3">
    <source>
        <dbReference type="ARBA" id="ARBA00011989"/>
    </source>
</evidence>
<dbReference type="InterPro" id="IPR036291">
    <property type="entry name" value="NAD(P)-bd_dom_sf"/>
</dbReference>
<dbReference type="Proteomes" id="UP000317894">
    <property type="component" value="Unassembled WGS sequence"/>
</dbReference>
<dbReference type="PANTHER" id="PTHR43715">
    <property type="entry name" value="GDP-MANNOSE 4,6-DEHYDRATASE"/>
    <property type="match status" value="1"/>
</dbReference>
<proteinExistence type="inferred from homology"/>
<dbReference type="PANTHER" id="PTHR43715:SF1">
    <property type="entry name" value="GDP-MANNOSE 4,6 DEHYDRATASE"/>
    <property type="match status" value="1"/>
</dbReference>
<dbReference type="InterPro" id="IPR016040">
    <property type="entry name" value="NAD(P)-bd_dom"/>
</dbReference>
<gene>
    <name evidence="7" type="ORF">FMM06_14525</name>
</gene>
<dbReference type="AlphaFoldDB" id="A0A552U9J1"/>
<comment type="similarity">
    <text evidence="2">Belongs to the NAD(P)-dependent epimerase/dehydratase family. GDP-mannose 4,6-dehydratase subfamily.</text>
</comment>
<dbReference type="InterPro" id="IPR001509">
    <property type="entry name" value="Epimerase_deHydtase"/>
</dbReference>
<organism evidence="7 8">
    <name type="scientific">Glacieibacterium frigidum</name>
    <dbReference type="NCBI Taxonomy" id="2593303"/>
    <lineage>
        <taxon>Bacteria</taxon>
        <taxon>Pseudomonadati</taxon>
        <taxon>Pseudomonadota</taxon>
        <taxon>Alphaproteobacteria</taxon>
        <taxon>Sphingomonadales</taxon>
        <taxon>Sphingosinicellaceae</taxon>
        <taxon>Glacieibacterium</taxon>
    </lineage>
</organism>
<dbReference type="Gene3D" id="3.90.25.10">
    <property type="entry name" value="UDP-galactose 4-epimerase, domain 1"/>
    <property type="match status" value="1"/>
</dbReference>
<dbReference type="SUPFAM" id="SSF51735">
    <property type="entry name" value="NAD(P)-binding Rossmann-fold domains"/>
    <property type="match status" value="1"/>
</dbReference>
<evidence type="ECO:0000313" key="7">
    <source>
        <dbReference type="EMBL" id="TRW14882.1"/>
    </source>
</evidence>
<evidence type="ECO:0000256" key="1">
    <source>
        <dbReference type="ARBA" id="ARBA00001937"/>
    </source>
</evidence>
<name>A0A552U9J1_9SPHN</name>
<comment type="caution">
    <text evidence="7">The sequence shown here is derived from an EMBL/GenBank/DDBJ whole genome shotgun (WGS) entry which is preliminary data.</text>
</comment>
<comment type="cofactor">
    <cofactor evidence="1">
        <name>NADP(+)</name>
        <dbReference type="ChEBI" id="CHEBI:58349"/>
    </cofactor>
</comment>
<evidence type="ECO:0000313" key="8">
    <source>
        <dbReference type="Proteomes" id="UP000317894"/>
    </source>
</evidence>
<keyword evidence="8" id="KW-1185">Reference proteome</keyword>
<evidence type="ECO:0000259" key="6">
    <source>
        <dbReference type="Pfam" id="PF16363"/>
    </source>
</evidence>
<dbReference type="Pfam" id="PF01370">
    <property type="entry name" value="Epimerase"/>
    <property type="match status" value="1"/>
</dbReference>
<dbReference type="InterPro" id="IPR006368">
    <property type="entry name" value="GDP_Man_deHydtase"/>
</dbReference>
<sequence length="269" mass="27580">MTDALILGIGGQDGAYLARLLVARGQTVAGTTRGGGVSWRLAELQVGTEVAVHADDDIAATIAATQPATIYDLRGPAPREAVDVQPLLDRTRALLAAQGGARLLVAGAGEDPAFDPDFAAAKAAVAALVAEARAGGAFAVTAHLSEHASRLSPNTVAARLIAQVVAERAETRLAALDRVHDWGWAPEYVDALALMLAARTPADHAIATGVPMTEAEFAAHVAEYLGLGAAARASAPPATAPTVSRVPGWRAFTHGRDLVRTLCEGLVAA</sequence>